<protein>
    <submittedName>
        <fullName evidence="2">Uncharacterized protein</fullName>
    </submittedName>
</protein>
<dbReference type="Proteomes" id="UP000887580">
    <property type="component" value="Unplaced"/>
</dbReference>
<proteinExistence type="predicted"/>
<sequence length="107" mass="12415">MKNPLRRKLLWIATGFLHEDFPEDEEQFIKEESEGIIFETNVTTDYVTDDSDDDDNDEEMLLNINCDETTDFNMGTDILNNLSSNVNQMDPPKIIEHEIIEISSDED</sequence>
<dbReference type="WBParaSite" id="PS1159_v2.g6290.t1">
    <property type="protein sequence ID" value="PS1159_v2.g6290.t1"/>
    <property type="gene ID" value="PS1159_v2.g6290"/>
</dbReference>
<evidence type="ECO:0000313" key="2">
    <source>
        <dbReference type="WBParaSite" id="PS1159_v2.g6290.t1"/>
    </source>
</evidence>
<name>A0AC35GKX8_9BILA</name>
<evidence type="ECO:0000313" key="1">
    <source>
        <dbReference type="Proteomes" id="UP000887580"/>
    </source>
</evidence>
<organism evidence="1 2">
    <name type="scientific">Panagrolaimus sp. PS1159</name>
    <dbReference type="NCBI Taxonomy" id="55785"/>
    <lineage>
        <taxon>Eukaryota</taxon>
        <taxon>Metazoa</taxon>
        <taxon>Ecdysozoa</taxon>
        <taxon>Nematoda</taxon>
        <taxon>Chromadorea</taxon>
        <taxon>Rhabditida</taxon>
        <taxon>Tylenchina</taxon>
        <taxon>Panagrolaimomorpha</taxon>
        <taxon>Panagrolaimoidea</taxon>
        <taxon>Panagrolaimidae</taxon>
        <taxon>Panagrolaimus</taxon>
    </lineage>
</organism>
<reference evidence="2" key="1">
    <citation type="submission" date="2022-11" db="UniProtKB">
        <authorList>
            <consortium name="WormBaseParasite"/>
        </authorList>
    </citation>
    <scope>IDENTIFICATION</scope>
</reference>
<accession>A0AC35GKX8</accession>